<reference evidence="2" key="1">
    <citation type="journal article" date="2020" name="Mol. Plant Microbe Interact.">
        <title>Genome Sequence of the Biocontrol Agent Coniothyrium minitans strain Conio (IMI 134523).</title>
        <authorList>
            <person name="Patel D."/>
            <person name="Shittu T.A."/>
            <person name="Baroncelli R."/>
            <person name="Muthumeenakshi S."/>
            <person name="Osborne T.H."/>
            <person name="Janganan T.K."/>
            <person name="Sreenivasaprasad S."/>
        </authorList>
    </citation>
    <scope>NUCLEOTIDE SEQUENCE</scope>
    <source>
        <strain evidence="2">Conio</strain>
    </source>
</reference>
<protein>
    <submittedName>
        <fullName evidence="2">NmrA family protein</fullName>
    </submittedName>
</protein>
<evidence type="ECO:0000259" key="1">
    <source>
        <dbReference type="Pfam" id="PF05368"/>
    </source>
</evidence>
<dbReference type="OrthoDB" id="419598at2759"/>
<dbReference type="Gene3D" id="3.40.50.720">
    <property type="entry name" value="NAD(P)-binding Rossmann-like Domain"/>
    <property type="match status" value="1"/>
</dbReference>
<dbReference type="InterPro" id="IPR052718">
    <property type="entry name" value="NmrA-type_oxidoreductase"/>
</dbReference>
<name>A0A9P6KTY1_9PLEO</name>
<dbReference type="Proteomes" id="UP000756921">
    <property type="component" value="Unassembled WGS sequence"/>
</dbReference>
<dbReference type="Pfam" id="PF05368">
    <property type="entry name" value="NmrA"/>
    <property type="match status" value="1"/>
</dbReference>
<dbReference type="PANTHER" id="PTHR47129">
    <property type="entry name" value="QUINONE OXIDOREDUCTASE 2"/>
    <property type="match status" value="1"/>
</dbReference>
<dbReference type="EMBL" id="WJXW01000003">
    <property type="protein sequence ID" value="KAF9738234.1"/>
    <property type="molecule type" value="Genomic_DNA"/>
</dbReference>
<accession>A0A9P6KTY1</accession>
<comment type="caution">
    <text evidence="2">The sequence shown here is derived from an EMBL/GenBank/DDBJ whole genome shotgun (WGS) entry which is preliminary data.</text>
</comment>
<proteinExistence type="predicted"/>
<dbReference type="Gene3D" id="3.90.25.10">
    <property type="entry name" value="UDP-galactose 4-epimerase, domain 1"/>
    <property type="match status" value="1"/>
</dbReference>
<dbReference type="PANTHER" id="PTHR47129:SF1">
    <property type="entry name" value="NMRA-LIKE DOMAIN-CONTAINING PROTEIN"/>
    <property type="match status" value="1"/>
</dbReference>
<organism evidence="2 3">
    <name type="scientific">Paraphaeosphaeria minitans</name>
    <dbReference type="NCBI Taxonomy" id="565426"/>
    <lineage>
        <taxon>Eukaryota</taxon>
        <taxon>Fungi</taxon>
        <taxon>Dikarya</taxon>
        <taxon>Ascomycota</taxon>
        <taxon>Pezizomycotina</taxon>
        <taxon>Dothideomycetes</taxon>
        <taxon>Pleosporomycetidae</taxon>
        <taxon>Pleosporales</taxon>
        <taxon>Massarineae</taxon>
        <taxon>Didymosphaeriaceae</taxon>
        <taxon>Paraphaeosphaeria</taxon>
    </lineage>
</organism>
<evidence type="ECO:0000313" key="2">
    <source>
        <dbReference type="EMBL" id="KAF9738234.1"/>
    </source>
</evidence>
<gene>
    <name evidence="2" type="ORF">PMIN01_03517</name>
</gene>
<dbReference type="AlphaFoldDB" id="A0A9P6KTY1"/>
<feature type="domain" description="NmrA-like" evidence="1">
    <location>
        <begin position="3"/>
        <end position="253"/>
    </location>
</feature>
<dbReference type="InterPro" id="IPR036291">
    <property type="entry name" value="NAD(P)-bd_dom_sf"/>
</dbReference>
<evidence type="ECO:0000313" key="3">
    <source>
        <dbReference type="Proteomes" id="UP000756921"/>
    </source>
</evidence>
<sequence length="319" mass="35395">MLALTSATGKLGKAVIDAVLHNKLIDPSDLVVCTSSNPFDARFDALRDQSITVRYNDFDQPESLERAFAGCSKMFLVSTPRISMDYNDAPLWQGREAHHRAAIDAAVKAGVKHIYYTSLAFANPSKAGVMRAHIRTEQYLSELADQGMVDYTIIREGLYNESWPLYFGYYFRLRDEKRHQVVVAGDGPISWTSIADMAFGTAKIISAPTDVWKGKTLYLSQNKTCSLDDVARKVSSAQGQDIHLKVVSKKEYEDHYAASGTERASVEWWSTTYEALKDGECDINDNTLEIMLREAGREPTSLDETLAEMLGGKGGQIAG</sequence>
<dbReference type="InterPro" id="IPR008030">
    <property type="entry name" value="NmrA-like"/>
</dbReference>
<dbReference type="SUPFAM" id="SSF51735">
    <property type="entry name" value="NAD(P)-binding Rossmann-fold domains"/>
    <property type="match status" value="1"/>
</dbReference>
<keyword evidence="3" id="KW-1185">Reference proteome</keyword>